<dbReference type="Proteomes" id="UP000663823">
    <property type="component" value="Unassembled WGS sequence"/>
</dbReference>
<keyword evidence="8" id="KW-1185">Reference proteome</keyword>
<dbReference type="Proteomes" id="UP000663870">
    <property type="component" value="Unassembled WGS sequence"/>
</dbReference>
<sequence>MALSTSLWESSIIHEIDNDFFRSQEKKQIENAYKNFLINTKCLSYDKDDDDSDDEENILMFLQSKIQLFQLFIRTQPVNIRSFSQYHQEKERVFIERLFYLVLNNVELTHFSTYNVDSIINISKELEKYQRSTNKIILNTGKLNTIIQFVLSFSSSTVPTFQLNNLFYLLLNDINDFSSKIIDRIAELLRIYHLMTYGHIITRQYLVSTIDNAISTANYANPVIYPLYENFLNTSYVYKGPFIVTSSRNSSKLTSRISLYTIIQNLSILLLGLKIDDFEYEDKYLSISSEHCYHIRLVIRRLTYLFKKYNYSIEYPLENIDKQIIIYLIKSIILHEKTFDQLQRLLDLYMLSIHGFSQTKIKRLLYDLLINSSFEHYTIETIRYFIELNHIDDDQSETISIIDYDQNYIQDDLWLNDQQIRLVTHKLYSNQIYKEIFIPFINGDYQQQQTIQHILTYLDNIQLEQEQPIDIQHMKTKLAIFP</sequence>
<accession>A0A814AX66</accession>
<evidence type="ECO:0000313" key="3">
    <source>
        <dbReference type="EMBL" id="CAF0921173.1"/>
    </source>
</evidence>
<dbReference type="EMBL" id="CAJNOH010000143">
    <property type="protein sequence ID" value="CAF0903434.1"/>
    <property type="molecule type" value="Genomic_DNA"/>
</dbReference>
<proteinExistence type="predicted"/>
<organism evidence="3">
    <name type="scientific">Rotaria sordida</name>
    <dbReference type="NCBI Taxonomy" id="392033"/>
    <lineage>
        <taxon>Eukaryota</taxon>
        <taxon>Metazoa</taxon>
        <taxon>Spiralia</taxon>
        <taxon>Gnathifera</taxon>
        <taxon>Rotifera</taxon>
        <taxon>Eurotatoria</taxon>
        <taxon>Bdelloidea</taxon>
        <taxon>Philodinida</taxon>
        <taxon>Philodinidae</taxon>
        <taxon>Rotaria</taxon>
    </lineage>
</organism>
<dbReference type="Proteomes" id="UP000663882">
    <property type="component" value="Unassembled WGS sequence"/>
</dbReference>
<protein>
    <submittedName>
        <fullName evidence="3">Uncharacterized protein</fullName>
    </submittedName>
</protein>
<evidence type="ECO:0000313" key="6">
    <source>
        <dbReference type="EMBL" id="CAF3690791.1"/>
    </source>
</evidence>
<evidence type="ECO:0000313" key="8">
    <source>
        <dbReference type="Proteomes" id="UP000663870"/>
    </source>
</evidence>
<comment type="caution">
    <text evidence="3">The sequence shown here is derived from an EMBL/GenBank/DDBJ whole genome shotgun (WGS) entry which is preliminary data.</text>
</comment>
<evidence type="ECO:0000313" key="1">
    <source>
        <dbReference type="EMBL" id="CAF0839595.1"/>
    </source>
</evidence>
<dbReference type="EMBL" id="CAJNOU010000058">
    <property type="protein sequence ID" value="CAF0839595.1"/>
    <property type="molecule type" value="Genomic_DNA"/>
</dbReference>
<dbReference type="EMBL" id="CAJOAX010001155">
    <property type="protein sequence ID" value="CAF3690791.1"/>
    <property type="molecule type" value="Genomic_DNA"/>
</dbReference>
<dbReference type="AlphaFoldDB" id="A0A814AX66"/>
<dbReference type="EMBL" id="CAJNOL010000218">
    <property type="protein sequence ID" value="CAF0940911.1"/>
    <property type="molecule type" value="Genomic_DNA"/>
</dbReference>
<evidence type="ECO:0000313" key="5">
    <source>
        <dbReference type="EMBL" id="CAF0940911.1"/>
    </source>
</evidence>
<dbReference type="Proteomes" id="UP000663889">
    <property type="component" value="Unassembled WGS sequence"/>
</dbReference>
<dbReference type="EMBL" id="CAJNOO010000366">
    <property type="protein sequence ID" value="CAF0921173.1"/>
    <property type="molecule type" value="Genomic_DNA"/>
</dbReference>
<dbReference type="OrthoDB" id="9999171at2759"/>
<dbReference type="Proteomes" id="UP000663874">
    <property type="component" value="Unassembled WGS sequence"/>
</dbReference>
<gene>
    <name evidence="7" type="ORF">FNK824_LOCUS9069</name>
    <name evidence="4" type="ORF">JXQ802_LOCUS11117</name>
    <name evidence="5" type="ORF">JXQ802_LOCUS11155</name>
    <name evidence="6" type="ORF">OTI717_LOCUS11866</name>
    <name evidence="2" type="ORF">PYM288_LOCUS9643</name>
    <name evidence="3" type="ORF">RFH988_LOCUS10004</name>
    <name evidence="1" type="ORF">SEV965_LOCUS2541</name>
</gene>
<evidence type="ECO:0000313" key="2">
    <source>
        <dbReference type="EMBL" id="CAF0903434.1"/>
    </source>
</evidence>
<evidence type="ECO:0000313" key="7">
    <source>
        <dbReference type="EMBL" id="CAF3699569.1"/>
    </source>
</evidence>
<dbReference type="Proteomes" id="UP000663854">
    <property type="component" value="Unassembled WGS sequence"/>
</dbReference>
<dbReference type="EMBL" id="CAJOBE010000928">
    <property type="protein sequence ID" value="CAF3699569.1"/>
    <property type="molecule type" value="Genomic_DNA"/>
</dbReference>
<evidence type="ECO:0000313" key="4">
    <source>
        <dbReference type="EMBL" id="CAF0940220.1"/>
    </source>
</evidence>
<name>A0A814AX66_9BILA</name>
<reference evidence="3" key="1">
    <citation type="submission" date="2021-02" db="EMBL/GenBank/DDBJ databases">
        <authorList>
            <person name="Nowell W R."/>
        </authorList>
    </citation>
    <scope>NUCLEOTIDE SEQUENCE</scope>
</reference>
<dbReference type="EMBL" id="CAJNOL010000217">
    <property type="protein sequence ID" value="CAF0940220.1"/>
    <property type="molecule type" value="Genomic_DNA"/>
</dbReference>